<dbReference type="AlphaFoldDB" id="A0A1U7LMI2"/>
<dbReference type="FunFam" id="3.50.80.10:FF:000001">
    <property type="entry name" value="D-aminoacyl-tRNA deacylase"/>
    <property type="match status" value="1"/>
</dbReference>
<evidence type="ECO:0000256" key="6">
    <source>
        <dbReference type="RuleBase" id="RU003470"/>
    </source>
</evidence>
<dbReference type="OrthoDB" id="275783at2759"/>
<protein>
    <recommendedName>
        <fullName evidence="3 6">D-aminoacyl-tRNA deacylase</fullName>
        <ecNumber evidence="2 6">3.1.1.96</ecNumber>
    </recommendedName>
</protein>
<name>A0A1U7LMI2_NEOID</name>
<comment type="caution">
    <text evidence="7">The sequence shown here is derived from an EMBL/GenBank/DDBJ whole genome shotgun (WGS) entry which is preliminary data.</text>
</comment>
<dbReference type="Proteomes" id="UP000186594">
    <property type="component" value="Unassembled WGS sequence"/>
</dbReference>
<keyword evidence="6" id="KW-0963">Cytoplasm</keyword>
<dbReference type="InterPro" id="IPR023509">
    <property type="entry name" value="DTD-like_sf"/>
</dbReference>
<keyword evidence="6" id="KW-0694">RNA-binding</keyword>
<accession>A0A1U7LMI2</accession>
<evidence type="ECO:0000313" key="7">
    <source>
        <dbReference type="EMBL" id="OLL23849.1"/>
    </source>
</evidence>
<sequence length="151" mass="16437">MKALLQRVSEAAVTVRGGTLASIPRGLFVLIAVAADDSPQDAHRLAHKILSIRLFDHPDTAKPWSQSVTDINGHLLCVSQFTLHALTHKSPTPDFHRAMNAAAAKVLYDLVLTCLAEKLPSNVKHGLFGEYMQCSLTNDGPVTVEIDTKRT</sequence>
<evidence type="ECO:0000256" key="5">
    <source>
        <dbReference type="ARBA" id="ARBA00048018"/>
    </source>
</evidence>
<dbReference type="NCBIfam" id="TIGR00256">
    <property type="entry name" value="D-aminoacyl-tRNA deacylase"/>
    <property type="match status" value="1"/>
</dbReference>
<organism evidence="7 8">
    <name type="scientific">Neolecta irregularis (strain DAH-3)</name>
    <dbReference type="NCBI Taxonomy" id="1198029"/>
    <lineage>
        <taxon>Eukaryota</taxon>
        <taxon>Fungi</taxon>
        <taxon>Dikarya</taxon>
        <taxon>Ascomycota</taxon>
        <taxon>Taphrinomycotina</taxon>
        <taxon>Neolectales</taxon>
        <taxon>Neolectaceae</taxon>
        <taxon>Neolecta</taxon>
    </lineage>
</organism>
<dbReference type="InterPro" id="IPR003732">
    <property type="entry name" value="Daa-tRNA_deacyls_DTD"/>
</dbReference>
<comment type="catalytic activity">
    <reaction evidence="5">
        <text>a D-aminoacyl-tRNA + H2O = a tRNA + a D-alpha-amino acid + H(+)</text>
        <dbReference type="Rhea" id="RHEA:13953"/>
        <dbReference type="Rhea" id="RHEA-COMP:10123"/>
        <dbReference type="Rhea" id="RHEA-COMP:10124"/>
        <dbReference type="ChEBI" id="CHEBI:15377"/>
        <dbReference type="ChEBI" id="CHEBI:15378"/>
        <dbReference type="ChEBI" id="CHEBI:59871"/>
        <dbReference type="ChEBI" id="CHEBI:78442"/>
        <dbReference type="ChEBI" id="CHEBI:79333"/>
        <dbReference type="EC" id="3.1.1.96"/>
    </reaction>
</comment>
<dbReference type="GO" id="GO:0000049">
    <property type="term" value="F:tRNA binding"/>
    <property type="evidence" value="ECO:0007669"/>
    <property type="project" value="UniProtKB-KW"/>
</dbReference>
<evidence type="ECO:0000313" key="8">
    <source>
        <dbReference type="Proteomes" id="UP000186594"/>
    </source>
</evidence>
<keyword evidence="8" id="KW-1185">Reference proteome</keyword>
<proteinExistence type="inferred from homology"/>
<dbReference type="EMBL" id="LXFE01001163">
    <property type="protein sequence ID" value="OLL23849.1"/>
    <property type="molecule type" value="Genomic_DNA"/>
</dbReference>
<gene>
    <name evidence="7" type="ORF">NEOLI_004418</name>
</gene>
<keyword evidence="6" id="KW-0378">Hydrolase</keyword>
<comment type="subcellular location">
    <subcellularLocation>
        <location evidence="6">Cytoplasm</location>
    </subcellularLocation>
</comment>
<dbReference type="GO" id="GO:0106026">
    <property type="term" value="F:Gly-tRNA(Ala) deacylase activity"/>
    <property type="evidence" value="ECO:0007669"/>
    <property type="project" value="RHEA"/>
</dbReference>
<dbReference type="PANTHER" id="PTHR10472">
    <property type="entry name" value="D-TYROSYL-TRNA TYR DEACYLASE"/>
    <property type="match status" value="1"/>
</dbReference>
<dbReference type="GO" id="GO:0005737">
    <property type="term" value="C:cytoplasm"/>
    <property type="evidence" value="ECO:0007669"/>
    <property type="project" value="UniProtKB-SubCell"/>
</dbReference>
<comment type="similarity">
    <text evidence="1 6">Belongs to the DTD family.</text>
</comment>
<reference evidence="7 8" key="1">
    <citation type="submission" date="2016-04" db="EMBL/GenBank/DDBJ databases">
        <title>Evolutionary innovation and constraint leading to complex multicellularity in the Ascomycota.</title>
        <authorList>
            <person name="Cisse O."/>
            <person name="Nguyen A."/>
            <person name="Hewitt D.A."/>
            <person name="Jedd G."/>
            <person name="Stajich J.E."/>
        </authorList>
    </citation>
    <scope>NUCLEOTIDE SEQUENCE [LARGE SCALE GENOMIC DNA]</scope>
    <source>
        <strain evidence="7 8">DAH-3</strain>
    </source>
</reference>
<dbReference type="GO" id="GO:0051500">
    <property type="term" value="F:D-tyrosyl-tRNA(Tyr) deacylase activity"/>
    <property type="evidence" value="ECO:0007669"/>
    <property type="project" value="TreeGrafter"/>
</dbReference>
<dbReference type="SUPFAM" id="SSF69500">
    <property type="entry name" value="DTD-like"/>
    <property type="match status" value="1"/>
</dbReference>
<dbReference type="Pfam" id="PF02580">
    <property type="entry name" value="Tyr_Deacylase"/>
    <property type="match status" value="1"/>
</dbReference>
<keyword evidence="6" id="KW-0820">tRNA-binding</keyword>
<evidence type="ECO:0000256" key="2">
    <source>
        <dbReference type="ARBA" id="ARBA00013056"/>
    </source>
</evidence>
<dbReference type="OMA" id="VFGADMK"/>
<evidence type="ECO:0000256" key="1">
    <source>
        <dbReference type="ARBA" id="ARBA00009673"/>
    </source>
</evidence>
<evidence type="ECO:0000256" key="4">
    <source>
        <dbReference type="ARBA" id="ARBA00047676"/>
    </source>
</evidence>
<dbReference type="PANTHER" id="PTHR10472:SF5">
    <property type="entry name" value="D-AMINOACYL-TRNA DEACYLASE 1"/>
    <property type="match status" value="1"/>
</dbReference>
<dbReference type="Gene3D" id="3.50.80.10">
    <property type="entry name" value="D-tyrosyl-tRNA(Tyr) deacylase"/>
    <property type="match status" value="1"/>
</dbReference>
<evidence type="ECO:0000256" key="3">
    <source>
        <dbReference type="ARBA" id="ARBA00020007"/>
    </source>
</evidence>
<comment type="catalytic activity">
    <reaction evidence="4">
        <text>glycyl-tRNA(Ala) + H2O = tRNA(Ala) + glycine + H(+)</text>
        <dbReference type="Rhea" id="RHEA:53744"/>
        <dbReference type="Rhea" id="RHEA-COMP:9657"/>
        <dbReference type="Rhea" id="RHEA-COMP:13640"/>
        <dbReference type="ChEBI" id="CHEBI:15377"/>
        <dbReference type="ChEBI" id="CHEBI:15378"/>
        <dbReference type="ChEBI" id="CHEBI:57305"/>
        <dbReference type="ChEBI" id="CHEBI:78442"/>
        <dbReference type="ChEBI" id="CHEBI:78522"/>
        <dbReference type="EC" id="3.1.1.96"/>
    </reaction>
</comment>
<dbReference type="EC" id="3.1.1.96" evidence="2 6"/>
<dbReference type="STRING" id="1198029.A0A1U7LMI2"/>